<evidence type="ECO:0000313" key="2">
    <source>
        <dbReference type="Proteomes" id="UP001056120"/>
    </source>
</evidence>
<reference evidence="1 2" key="2">
    <citation type="journal article" date="2022" name="Mol. Ecol. Resour.">
        <title>The genomes of chicory, endive, great burdock and yacon provide insights into Asteraceae paleo-polyploidization history and plant inulin production.</title>
        <authorList>
            <person name="Fan W."/>
            <person name="Wang S."/>
            <person name="Wang H."/>
            <person name="Wang A."/>
            <person name="Jiang F."/>
            <person name="Liu H."/>
            <person name="Zhao H."/>
            <person name="Xu D."/>
            <person name="Zhang Y."/>
        </authorList>
    </citation>
    <scope>NUCLEOTIDE SEQUENCE [LARGE SCALE GENOMIC DNA]</scope>
    <source>
        <strain evidence="2">cv. Yunnan</strain>
        <tissue evidence="1">Leaves</tissue>
    </source>
</reference>
<dbReference type="EMBL" id="CM042035">
    <property type="protein sequence ID" value="KAI3756644.1"/>
    <property type="molecule type" value="Genomic_DNA"/>
</dbReference>
<comment type="caution">
    <text evidence="1">The sequence shown here is derived from an EMBL/GenBank/DDBJ whole genome shotgun (WGS) entry which is preliminary data.</text>
</comment>
<organism evidence="1 2">
    <name type="scientific">Smallanthus sonchifolius</name>
    <dbReference type="NCBI Taxonomy" id="185202"/>
    <lineage>
        <taxon>Eukaryota</taxon>
        <taxon>Viridiplantae</taxon>
        <taxon>Streptophyta</taxon>
        <taxon>Embryophyta</taxon>
        <taxon>Tracheophyta</taxon>
        <taxon>Spermatophyta</taxon>
        <taxon>Magnoliopsida</taxon>
        <taxon>eudicotyledons</taxon>
        <taxon>Gunneridae</taxon>
        <taxon>Pentapetalae</taxon>
        <taxon>asterids</taxon>
        <taxon>campanulids</taxon>
        <taxon>Asterales</taxon>
        <taxon>Asteraceae</taxon>
        <taxon>Asteroideae</taxon>
        <taxon>Heliantheae alliance</taxon>
        <taxon>Millerieae</taxon>
        <taxon>Smallanthus</taxon>
    </lineage>
</organism>
<keyword evidence="2" id="KW-1185">Reference proteome</keyword>
<dbReference type="Proteomes" id="UP001056120">
    <property type="component" value="Linkage Group LG18"/>
</dbReference>
<accession>A0ACB9ECH2</accession>
<evidence type="ECO:0000313" key="1">
    <source>
        <dbReference type="EMBL" id="KAI3756644.1"/>
    </source>
</evidence>
<proteinExistence type="predicted"/>
<gene>
    <name evidence="1" type="ORF">L1987_56466</name>
</gene>
<sequence length="157" mass="17704">MSTATVEVEVASPFPADKVFKVYNDFHNIAPKVFPKVFKSIETVEGDGGVGTIRLFTFGDDVPFTSAKYKQETIDASDFTYNYTFFEGDNLIGILDSINYRIKIVPTDGGCVYKQTVIYNCKGDEKPSAEFLKLEKELYEKTYKAIEEYAAAHPEVY</sequence>
<protein>
    <submittedName>
        <fullName evidence="1">Uncharacterized protein</fullName>
    </submittedName>
</protein>
<name>A0ACB9ECH2_9ASTR</name>
<reference evidence="2" key="1">
    <citation type="journal article" date="2022" name="Mol. Ecol. Resour.">
        <title>The genomes of chicory, endive, great burdock and yacon provide insights into Asteraceae palaeo-polyploidization history and plant inulin production.</title>
        <authorList>
            <person name="Fan W."/>
            <person name="Wang S."/>
            <person name="Wang H."/>
            <person name="Wang A."/>
            <person name="Jiang F."/>
            <person name="Liu H."/>
            <person name="Zhao H."/>
            <person name="Xu D."/>
            <person name="Zhang Y."/>
        </authorList>
    </citation>
    <scope>NUCLEOTIDE SEQUENCE [LARGE SCALE GENOMIC DNA]</scope>
    <source>
        <strain evidence="2">cv. Yunnan</strain>
    </source>
</reference>